<dbReference type="AlphaFoldDB" id="A0A934WVR3"/>
<keyword evidence="3" id="KW-0804">Transcription</keyword>
<evidence type="ECO:0000313" key="6">
    <source>
        <dbReference type="Proteomes" id="UP000611723"/>
    </source>
</evidence>
<dbReference type="Gene3D" id="1.10.10.60">
    <property type="entry name" value="Homeodomain-like"/>
    <property type="match status" value="2"/>
</dbReference>
<evidence type="ECO:0000256" key="2">
    <source>
        <dbReference type="ARBA" id="ARBA00023125"/>
    </source>
</evidence>
<sequence>MIHYATISHLLQAFGLPGPQHPLIWLNSFEACEMENFKQVPKFTCDCYLIFFKKITKGQILYGHSSYDHTQGTLSFFKPRQIIEFKEVKCDEKGFILAFHEDFLNNSGLFYKITKMSFFEYEVNESLHVSENEKHIFWQHFHQMEKEYNSNEDEFSKELIIAQIESILVYAKRFYKRQFLHRQPINSRFYTKFNEVLQAYYRTEQQYISGLPSVNYIAEKLHLSPKYLSDLLRHETGKSALEHIHLYLINQAKNILTSSDVTIAEIAYQLGFEHPPYFTRLFKKRVGINPNEFRAQHMN</sequence>
<evidence type="ECO:0000313" key="5">
    <source>
        <dbReference type="EMBL" id="MBK6263826.1"/>
    </source>
</evidence>
<dbReference type="Proteomes" id="UP000611723">
    <property type="component" value="Unassembled WGS sequence"/>
</dbReference>
<dbReference type="Pfam" id="PF12833">
    <property type="entry name" value="HTH_18"/>
    <property type="match status" value="1"/>
</dbReference>
<evidence type="ECO:0000256" key="1">
    <source>
        <dbReference type="ARBA" id="ARBA00023015"/>
    </source>
</evidence>
<dbReference type="InterPro" id="IPR018060">
    <property type="entry name" value="HTH_AraC"/>
</dbReference>
<accession>A0A934WVR3</accession>
<dbReference type="SUPFAM" id="SSF46689">
    <property type="entry name" value="Homeodomain-like"/>
    <property type="match status" value="1"/>
</dbReference>
<evidence type="ECO:0000256" key="3">
    <source>
        <dbReference type="ARBA" id="ARBA00023163"/>
    </source>
</evidence>
<keyword evidence="6" id="KW-1185">Reference proteome</keyword>
<dbReference type="GO" id="GO:0003700">
    <property type="term" value="F:DNA-binding transcription factor activity"/>
    <property type="evidence" value="ECO:0007669"/>
    <property type="project" value="InterPro"/>
</dbReference>
<dbReference type="InterPro" id="IPR009057">
    <property type="entry name" value="Homeodomain-like_sf"/>
</dbReference>
<dbReference type="PROSITE" id="PS01124">
    <property type="entry name" value="HTH_ARAC_FAMILY_2"/>
    <property type="match status" value="1"/>
</dbReference>
<evidence type="ECO:0000259" key="4">
    <source>
        <dbReference type="PROSITE" id="PS01124"/>
    </source>
</evidence>
<dbReference type="RefSeq" id="WP_201429511.1">
    <property type="nucleotide sequence ID" value="NZ_JAEQBW010000001.1"/>
</dbReference>
<gene>
    <name evidence="5" type="ORF">JKA74_02160</name>
</gene>
<name>A0A934WVR3_9BACT</name>
<protein>
    <submittedName>
        <fullName evidence="5">AraC family transcriptional regulator</fullName>
    </submittedName>
</protein>
<comment type="caution">
    <text evidence="5">The sequence shown here is derived from an EMBL/GenBank/DDBJ whole genome shotgun (WGS) entry which is preliminary data.</text>
</comment>
<organism evidence="5 6">
    <name type="scientific">Marivirga aurantiaca</name>
    <dbReference type="NCBI Taxonomy" id="2802615"/>
    <lineage>
        <taxon>Bacteria</taxon>
        <taxon>Pseudomonadati</taxon>
        <taxon>Bacteroidota</taxon>
        <taxon>Cytophagia</taxon>
        <taxon>Cytophagales</taxon>
        <taxon>Marivirgaceae</taxon>
        <taxon>Marivirga</taxon>
    </lineage>
</organism>
<dbReference type="PRINTS" id="PR00032">
    <property type="entry name" value="HTHARAC"/>
</dbReference>
<feature type="domain" description="HTH araC/xylS-type" evidence="4">
    <location>
        <begin position="194"/>
        <end position="296"/>
    </location>
</feature>
<dbReference type="EMBL" id="JAEQBW010000001">
    <property type="protein sequence ID" value="MBK6263826.1"/>
    <property type="molecule type" value="Genomic_DNA"/>
</dbReference>
<reference evidence="5" key="1">
    <citation type="submission" date="2021-01" db="EMBL/GenBank/DDBJ databases">
        <title>Marivirga aurantiaca sp. nov., isolated from intertidal surface sediments.</title>
        <authorList>
            <person name="Zhang M."/>
        </authorList>
    </citation>
    <scope>NUCLEOTIDE SEQUENCE</scope>
    <source>
        <strain evidence="5">S37H4</strain>
    </source>
</reference>
<dbReference type="PANTHER" id="PTHR43280:SF32">
    <property type="entry name" value="TRANSCRIPTIONAL REGULATORY PROTEIN"/>
    <property type="match status" value="1"/>
</dbReference>
<dbReference type="InterPro" id="IPR020449">
    <property type="entry name" value="Tscrpt_reg_AraC-type_HTH"/>
</dbReference>
<keyword evidence="1" id="KW-0805">Transcription regulation</keyword>
<keyword evidence="2" id="KW-0238">DNA-binding</keyword>
<dbReference type="SMART" id="SM00342">
    <property type="entry name" value="HTH_ARAC"/>
    <property type="match status" value="1"/>
</dbReference>
<proteinExistence type="predicted"/>
<dbReference type="PANTHER" id="PTHR43280">
    <property type="entry name" value="ARAC-FAMILY TRANSCRIPTIONAL REGULATOR"/>
    <property type="match status" value="1"/>
</dbReference>
<dbReference type="GO" id="GO:0043565">
    <property type="term" value="F:sequence-specific DNA binding"/>
    <property type="evidence" value="ECO:0007669"/>
    <property type="project" value="InterPro"/>
</dbReference>